<dbReference type="InterPro" id="IPR023827">
    <property type="entry name" value="Peptidase_S8_Asp-AS"/>
</dbReference>
<keyword evidence="3 5" id="KW-0378">Hydrolase</keyword>
<dbReference type="SUPFAM" id="SSF52743">
    <property type="entry name" value="Subtilisin-like"/>
    <property type="match status" value="1"/>
</dbReference>
<sequence>MKDAAKATPISVQIPAAPLRGEAESHDPRARAPLPIGERIGADTRFTGRGIVAAFLDSGFYAHPDLVTPHSRIHAYHDLIHEKDGVELLSATGDASSWHGMMSTVVAAGNGSLSNGRFRSVAPDLGLVLVKIGTLSRVHHDDIARGIEWALINRARYDIRILNISAGGDYEASHLDDVMSRFAEAAIRAGIVVVAAVGNQGHRPGYVVPPASVPAVISVGGIDDRGNPNLGQVTGYRSSYGPTIDGLQKPEVVTVADWIPAPILPGTMTATQIALLAKLHKTADPKLKETIERYPGVLPSLDEVKDSPAYLIRQIVDAGLRDELVINEHYKMADGTSFAAPIVTSVIAQMLEANPRLKPLEVKRILLRTAKRLPNLEVDRQGWGVVDPRAAVDQALRAK</sequence>
<dbReference type="InterPro" id="IPR036852">
    <property type="entry name" value="Peptidase_S8/S53_dom_sf"/>
</dbReference>
<dbReference type="PROSITE" id="PS51892">
    <property type="entry name" value="SUBTILASE"/>
    <property type="match status" value="1"/>
</dbReference>
<feature type="active site" description="Charge relay system" evidence="5">
    <location>
        <position position="337"/>
    </location>
</feature>
<evidence type="ECO:0000259" key="6">
    <source>
        <dbReference type="Pfam" id="PF00082"/>
    </source>
</evidence>
<dbReference type="InterPro" id="IPR000209">
    <property type="entry name" value="Peptidase_S8/S53_dom"/>
</dbReference>
<gene>
    <name evidence="7" type="ORF">LVJ94_23555</name>
</gene>
<comment type="similarity">
    <text evidence="1 5">Belongs to the peptidase S8 family.</text>
</comment>
<dbReference type="RefSeq" id="WP_394839868.1">
    <property type="nucleotide sequence ID" value="NZ_CP089929.1"/>
</dbReference>
<dbReference type="Pfam" id="PF00082">
    <property type="entry name" value="Peptidase_S8"/>
    <property type="match status" value="1"/>
</dbReference>
<evidence type="ECO:0000256" key="5">
    <source>
        <dbReference type="PROSITE-ProRule" id="PRU01240"/>
    </source>
</evidence>
<dbReference type="PANTHER" id="PTHR43806">
    <property type="entry name" value="PEPTIDASE S8"/>
    <property type="match status" value="1"/>
</dbReference>
<accession>A0ABZ2LGZ5</accession>
<reference evidence="7" key="1">
    <citation type="submission" date="2021-12" db="EMBL/GenBank/DDBJ databases">
        <title>Discovery of the Pendulisporaceae a myxobacterial family with distinct sporulation behavior and unique specialized metabolism.</title>
        <authorList>
            <person name="Garcia R."/>
            <person name="Popoff A."/>
            <person name="Bader C.D."/>
            <person name="Loehr J."/>
            <person name="Walesch S."/>
            <person name="Walt C."/>
            <person name="Boldt J."/>
            <person name="Bunk B."/>
            <person name="Haeckl F.J.F.P.J."/>
            <person name="Gunesch A.P."/>
            <person name="Birkelbach J."/>
            <person name="Nuebel U."/>
            <person name="Pietschmann T."/>
            <person name="Bach T."/>
            <person name="Mueller R."/>
        </authorList>
    </citation>
    <scope>NUCLEOTIDE SEQUENCE</scope>
    <source>
        <strain evidence="7">MSr11367</strain>
    </source>
</reference>
<evidence type="ECO:0000313" key="8">
    <source>
        <dbReference type="Proteomes" id="UP001374803"/>
    </source>
</evidence>
<keyword evidence="2 5" id="KW-0645">Protease</keyword>
<dbReference type="Proteomes" id="UP001374803">
    <property type="component" value="Chromosome"/>
</dbReference>
<protein>
    <submittedName>
        <fullName evidence="7">S8 family serine peptidase</fullName>
    </submittedName>
</protein>
<dbReference type="Gene3D" id="3.40.50.200">
    <property type="entry name" value="Peptidase S8/S53 domain"/>
    <property type="match status" value="1"/>
</dbReference>
<evidence type="ECO:0000256" key="4">
    <source>
        <dbReference type="ARBA" id="ARBA00022825"/>
    </source>
</evidence>
<evidence type="ECO:0000256" key="3">
    <source>
        <dbReference type="ARBA" id="ARBA00022801"/>
    </source>
</evidence>
<feature type="active site" description="Charge relay system" evidence="5">
    <location>
        <position position="99"/>
    </location>
</feature>
<feature type="domain" description="Peptidase S8/S53" evidence="6">
    <location>
        <begin position="48"/>
        <end position="384"/>
    </location>
</feature>
<dbReference type="EMBL" id="CP089983">
    <property type="protein sequence ID" value="WXB10191.1"/>
    <property type="molecule type" value="Genomic_DNA"/>
</dbReference>
<keyword evidence="8" id="KW-1185">Reference proteome</keyword>
<organism evidence="7 8">
    <name type="scientific">Pendulispora rubella</name>
    <dbReference type="NCBI Taxonomy" id="2741070"/>
    <lineage>
        <taxon>Bacteria</taxon>
        <taxon>Pseudomonadati</taxon>
        <taxon>Myxococcota</taxon>
        <taxon>Myxococcia</taxon>
        <taxon>Myxococcales</taxon>
        <taxon>Sorangiineae</taxon>
        <taxon>Pendulisporaceae</taxon>
        <taxon>Pendulispora</taxon>
    </lineage>
</organism>
<evidence type="ECO:0000313" key="7">
    <source>
        <dbReference type="EMBL" id="WXB10191.1"/>
    </source>
</evidence>
<proteinExistence type="inferred from homology"/>
<evidence type="ECO:0000256" key="2">
    <source>
        <dbReference type="ARBA" id="ARBA00022670"/>
    </source>
</evidence>
<name>A0ABZ2LGZ5_9BACT</name>
<dbReference type="InterPro" id="IPR050131">
    <property type="entry name" value="Peptidase_S8_subtilisin-like"/>
</dbReference>
<evidence type="ECO:0000256" key="1">
    <source>
        <dbReference type="ARBA" id="ARBA00011073"/>
    </source>
</evidence>
<dbReference type="PANTHER" id="PTHR43806:SF11">
    <property type="entry name" value="CEREVISIN-RELATED"/>
    <property type="match status" value="1"/>
</dbReference>
<feature type="active site" description="Charge relay system" evidence="5">
    <location>
        <position position="57"/>
    </location>
</feature>
<dbReference type="PROSITE" id="PS00136">
    <property type="entry name" value="SUBTILASE_ASP"/>
    <property type="match status" value="1"/>
</dbReference>
<keyword evidence="4 5" id="KW-0720">Serine protease</keyword>